<evidence type="ECO:0000256" key="4">
    <source>
        <dbReference type="SAM" id="MobiDB-lite"/>
    </source>
</evidence>
<dbReference type="OrthoDB" id="3191080at2"/>
<reference evidence="6 7" key="1">
    <citation type="journal article" date="2009" name="Stand. Genomic Sci.">
        <title>Complete genome sequence of Stackebrandtia nassauensis type strain (LLR-40K-21).</title>
        <authorList>
            <person name="Munk C."/>
            <person name="Lapidus A."/>
            <person name="Copeland A."/>
            <person name="Jando M."/>
            <person name="Mayilraj S."/>
            <person name="Glavina Del Rio T."/>
            <person name="Nolan M."/>
            <person name="Chen F."/>
            <person name="Lucas S."/>
            <person name="Tice H."/>
            <person name="Cheng J.F."/>
            <person name="Han C."/>
            <person name="Detter J.C."/>
            <person name="Bruce D."/>
            <person name="Goodwin L."/>
            <person name="Chain P."/>
            <person name="Pitluck S."/>
            <person name="Goker M."/>
            <person name="Ovchinikova G."/>
            <person name="Pati A."/>
            <person name="Ivanova N."/>
            <person name="Mavromatis K."/>
            <person name="Chen A."/>
            <person name="Palaniappan K."/>
            <person name="Land M."/>
            <person name="Hauser L."/>
            <person name="Chang Y.J."/>
            <person name="Jeffries C.D."/>
            <person name="Bristow J."/>
            <person name="Eisen J.A."/>
            <person name="Markowitz V."/>
            <person name="Hugenholtz P."/>
            <person name="Kyrpides N.C."/>
            <person name="Klenk H.P."/>
        </authorList>
    </citation>
    <scope>NUCLEOTIDE SEQUENCE [LARGE SCALE GENOMIC DNA]</scope>
    <source>
        <strain evidence="7">DSM 44728 / CIP 108903 / NRRL B-16338 / NBRC 102104 / LLR-40K-21</strain>
    </source>
</reference>
<protein>
    <submittedName>
        <fullName evidence="6">Thiamine monophosphate synthase</fullName>
    </submittedName>
</protein>
<dbReference type="Pfam" id="PF02581">
    <property type="entry name" value="TMP-TENI"/>
    <property type="match status" value="1"/>
</dbReference>
<evidence type="ECO:0000256" key="2">
    <source>
        <dbReference type="ARBA" id="ARBA00004948"/>
    </source>
</evidence>
<dbReference type="GO" id="GO:0004789">
    <property type="term" value="F:thiamine-phosphate diphosphorylase activity"/>
    <property type="evidence" value="ECO:0007669"/>
    <property type="project" value="TreeGrafter"/>
</dbReference>
<dbReference type="HOGENOM" id="CLU_018272_3_4_11"/>
<accession>D3QC03</accession>
<feature type="domain" description="Thiamine phosphate synthase/TenI" evidence="5">
    <location>
        <begin position="9"/>
        <end position="174"/>
    </location>
</feature>
<sequence>MIHTLPRLLILTDASACPRPLPEQIALALDAGARAFVLREKGLPPARRRALAQRLEPPLTEAGAKLIISDPTWTVDACHLSALARAPRPRPDLVGRSAHTGQSDDPNADYVTFSPIYPTASKPGYGPALGPEGLAEYCASSRVPVYALGGVETGERAAECRAAGAHGVAVMGAVMRAEDPATVVRELLDGLD</sequence>
<dbReference type="InterPro" id="IPR022998">
    <property type="entry name" value="ThiamineP_synth_TenI"/>
</dbReference>
<evidence type="ECO:0000259" key="5">
    <source>
        <dbReference type="Pfam" id="PF02581"/>
    </source>
</evidence>
<dbReference type="eggNOG" id="COG0352">
    <property type="taxonomic scope" value="Bacteria"/>
</dbReference>
<proteinExistence type="predicted"/>
<comment type="pathway">
    <text evidence="2">Cofactor biosynthesis; thiamine diphosphate biosynthesis.</text>
</comment>
<dbReference type="Gene3D" id="3.20.20.70">
    <property type="entry name" value="Aldolase class I"/>
    <property type="match status" value="1"/>
</dbReference>
<dbReference type="InterPro" id="IPR036206">
    <property type="entry name" value="ThiamineP_synth_sf"/>
</dbReference>
<dbReference type="KEGG" id="sna:Snas_5258"/>
<keyword evidence="7" id="KW-1185">Reference proteome</keyword>
<name>D3QC03_STANL</name>
<evidence type="ECO:0000256" key="1">
    <source>
        <dbReference type="ARBA" id="ARBA00003814"/>
    </source>
</evidence>
<dbReference type="PANTHER" id="PTHR20857">
    <property type="entry name" value="THIAMINE-PHOSPHATE PYROPHOSPHORYLASE"/>
    <property type="match status" value="1"/>
</dbReference>
<evidence type="ECO:0000256" key="3">
    <source>
        <dbReference type="ARBA" id="ARBA00022977"/>
    </source>
</evidence>
<evidence type="ECO:0000313" key="7">
    <source>
        <dbReference type="Proteomes" id="UP000000844"/>
    </source>
</evidence>
<keyword evidence="3" id="KW-0784">Thiamine biosynthesis</keyword>
<dbReference type="EMBL" id="CP001778">
    <property type="protein sequence ID" value="ADD44892.1"/>
    <property type="molecule type" value="Genomic_DNA"/>
</dbReference>
<dbReference type="InterPro" id="IPR013785">
    <property type="entry name" value="Aldolase_TIM"/>
</dbReference>
<dbReference type="AlphaFoldDB" id="D3QC03"/>
<gene>
    <name evidence="6" type="ordered locus">Snas_5258</name>
</gene>
<comment type="function">
    <text evidence="1">Condenses 4-methyl-5-(beta-hydroxyethyl)thiazole monophosphate (THZ-P) and 2-methyl-4-amino-5-hydroxymethyl pyrimidine pyrophosphate (HMP-PP) to form thiamine monophosphate (TMP).</text>
</comment>
<dbReference type="RefSeq" id="WP_013020463.1">
    <property type="nucleotide sequence ID" value="NC_013947.1"/>
</dbReference>
<dbReference type="STRING" id="446470.Snas_5258"/>
<dbReference type="GO" id="GO:0005737">
    <property type="term" value="C:cytoplasm"/>
    <property type="evidence" value="ECO:0007669"/>
    <property type="project" value="TreeGrafter"/>
</dbReference>
<dbReference type="SUPFAM" id="SSF51391">
    <property type="entry name" value="Thiamin phosphate synthase"/>
    <property type="match status" value="1"/>
</dbReference>
<dbReference type="GO" id="GO:0009228">
    <property type="term" value="P:thiamine biosynthetic process"/>
    <property type="evidence" value="ECO:0007669"/>
    <property type="project" value="UniProtKB-KW"/>
</dbReference>
<evidence type="ECO:0000313" key="6">
    <source>
        <dbReference type="EMBL" id="ADD44892.1"/>
    </source>
</evidence>
<feature type="region of interest" description="Disordered" evidence="4">
    <location>
        <begin position="89"/>
        <end position="109"/>
    </location>
</feature>
<dbReference type="CDD" id="cd00564">
    <property type="entry name" value="TMP_TenI"/>
    <property type="match status" value="1"/>
</dbReference>
<organism evidence="6 7">
    <name type="scientific">Stackebrandtia nassauensis (strain DSM 44728 / CIP 108903 / NRRL B-16338 / NBRC 102104 / LLR-40K-21)</name>
    <dbReference type="NCBI Taxonomy" id="446470"/>
    <lineage>
        <taxon>Bacteria</taxon>
        <taxon>Bacillati</taxon>
        <taxon>Actinomycetota</taxon>
        <taxon>Actinomycetes</taxon>
        <taxon>Glycomycetales</taxon>
        <taxon>Glycomycetaceae</taxon>
        <taxon>Stackebrandtia</taxon>
    </lineage>
</organism>
<dbReference type="PANTHER" id="PTHR20857:SF15">
    <property type="entry name" value="THIAMINE-PHOSPHATE SYNTHASE"/>
    <property type="match status" value="1"/>
</dbReference>
<dbReference type="Proteomes" id="UP000000844">
    <property type="component" value="Chromosome"/>
</dbReference>